<organism evidence="1 2">
    <name type="scientific">Marinicauda salina</name>
    <dbReference type="NCBI Taxonomy" id="2135793"/>
    <lineage>
        <taxon>Bacteria</taxon>
        <taxon>Pseudomonadati</taxon>
        <taxon>Pseudomonadota</taxon>
        <taxon>Alphaproteobacteria</taxon>
        <taxon>Maricaulales</taxon>
        <taxon>Maricaulaceae</taxon>
        <taxon>Marinicauda</taxon>
    </lineage>
</organism>
<evidence type="ECO:0008006" key="3">
    <source>
        <dbReference type="Google" id="ProtNLM"/>
    </source>
</evidence>
<comment type="caution">
    <text evidence="1">The sequence shown here is derived from an EMBL/GenBank/DDBJ whole genome shotgun (WGS) entry which is preliminary data.</text>
</comment>
<dbReference type="OrthoDB" id="1525365at2"/>
<protein>
    <recommendedName>
        <fullName evidence="3">DNA-binding protein</fullName>
    </recommendedName>
</protein>
<accession>A0A2U2BTF2</accession>
<name>A0A2U2BTF2_9PROT</name>
<dbReference type="EMBL" id="QEXV01000003">
    <property type="protein sequence ID" value="PWE17277.1"/>
    <property type="molecule type" value="Genomic_DNA"/>
</dbReference>
<proteinExistence type="predicted"/>
<gene>
    <name evidence="1" type="ORF">DDZ18_06200</name>
</gene>
<reference evidence="2" key="1">
    <citation type="submission" date="2018-05" db="EMBL/GenBank/DDBJ databases">
        <authorList>
            <person name="Liu B.-T."/>
        </authorList>
    </citation>
    <scope>NUCLEOTIDE SEQUENCE [LARGE SCALE GENOMIC DNA]</scope>
    <source>
        <strain evidence="2">WD6-1</strain>
    </source>
</reference>
<evidence type="ECO:0000313" key="2">
    <source>
        <dbReference type="Proteomes" id="UP000245168"/>
    </source>
</evidence>
<dbReference type="Proteomes" id="UP000245168">
    <property type="component" value="Unassembled WGS sequence"/>
</dbReference>
<keyword evidence="2" id="KW-1185">Reference proteome</keyword>
<dbReference type="AlphaFoldDB" id="A0A2U2BTF2"/>
<evidence type="ECO:0000313" key="1">
    <source>
        <dbReference type="EMBL" id="PWE17277.1"/>
    </source>
</evidence>
<dbReference type="RefSeq" id="WP_109252508.1">
    <property type="nucleotide sequence ID" value="NZ_QEXV01000003.1"/>
</dbReference>
<sequence length="156" mass="16817">MKAFEFSIVASGLDPRADDFEDRFFEAGCDDATIAFARGAIVLHFHREAESLSAAIRSARADVEAAGATVRHVEPDNLVSLTEIARRAGLTRSATSLYANGGRGRDFPPPVARVTSDGALWDWREVSAWLHRRGQLPIEDVRAAAAIGAANAELRG</sequence>